<evidence type="ECO:0000313" key="1">
    <source>
        <dbReference type="EMBL" id="KAF0759884.1"/>
    </source>
</evidence>
<keyword evidence="2" id="KW-1185">Reference proteome</keyword>
<accession>A0A6G0YQT1</accession>
<protein>
    <submittedName>
        <fullName evidence="1">Uncharacterized protein</fullName>
    </submittedName>
</protein>
<comment type="caution">
    <text evidence="1">The sequence shown here is derived from an EMBL/GenBank/DDBJ whole genome shotgun (WGS) entry which is preliminary data.</text>
</comment>
<organism evidence="1 2">
    <name type="scientific">Aphis craccivora</name>
    <name type="common">Cowpea aphid</name>
    <dbReference type="NCBI Taxonomy" id="307492"/>
    <lineage>
        <taxon>Eukaryota</taxon>
        <taxon>Metazoa</taxon>
        <taxon>Ecdysozoa</taxon>
        <taxon>Arthropoda</taxon>
        <taxon>Hexapoda</taxon>
        <taxon>Insecta</taxon>
        <taxon>Pterygota</taxon>
        <taxon>Neoptera</taxon>
        <taxon>Paraneoptera</taxon>
        <taxon>Hemiptera</taxon>
        <taxon>Sternorrhyncha</taxon>
        <taxon>Aphidomorpha</taxon>
        <taxon>Aphidoidea</taxon>
        <taxon>Aphididae</taxon>
        <taxon>Aphidini</taxon>
        <taxon>Aphis</taxon>
        <taxon>Aphis</taxon>
    </lineage>
</organism>
<dbReference type="Proteomes" id="UP000478052">
    <property type="component" value="Unassembled WGS sequence"/>
</dbReference>
<reference evidence="1 2" key="1">
    <citation type="submission" date="2019-08" db="EMBL/GenBank/DDBJ databases">
        <title>Whole genome of Aphis craccivora.</title>
        <authorList>
            <person name="Voronova N.V."/>
            <person name="Shulinski R.S."/>
            <person name="Bandarenka Y.V."/>
            <person name="Zhorov D.G."/>
            <person name="Warner D."/>
        </authorList>
    </citation>
    <scope>NUCLEOTIDE SEQUENCE [LARGE SCALE GENOMIC DNA]</scope>
    <source>
        <strain evidence="1">180601</strain>
        <tissue evidence="1">Whole Body</tissue>
    </source>
</reference>
<dbReference type="EMBL" id="VUJU01002853">
    <property type="protein sequence ID" value="KAF0759884.1"/>
    <property type="molecule type" value="Genomic_DNA"/>
</dbReference>
<proteinExistence type="predicted"/>
<name>A0A6G0YQT1_APHCR</name>
<sequence length="25" mass="3043">MAFLPSNNSKLTKFTDYILEMYMHF</sequence>
<gene>
    <name evidence="1" type="ORF">FWK35_00020610</name>
</gene>
<evidence type="ECO:0000313" key="2">
    <source>
        <dbReference type="Proteomes" id="UP000478052"/>
    </source>
</evidence>
<dbReference type="AlphaFoldDB" id="A0A6G0YQT1"/>